<evidence type="ECO:0000313" key="8">
    <source>
        <dbReference type="Proteomes" id="UP000323317"/>
    </source>
</evidence>
<dbReference type="SUPFAM" id="SSF52540">
    <property type="entry name" value="P-loop containing nucleoside triphosphate hydrolases"/>
    <property type="match status" value="1"/>
</dbReference>
<comment type="caution">
    <text evidence="7">The sequence shown here is derived from an EMBL/GenBank/DDBJ whole genome shotgun (WGS) entry which is preliminary data.</text>
</comment>
<dbReference type="GO" id="GO:0003924">
    <property type="term" value="F:GTPase activity"/>
    <property type="evidence" value="ECO:0007669"/>
    <property type="project" value="InterPro"/>
</dbReference>
<dbReference type="Proteomes" id="UP000323317">
    <property type="component" value="Unassembled WGS sequence"/>
</dbReference>
<reference evidence="7 8" key="1">
    <citation type="submission" date="2019-08" db="EMBL/GenBank/DDBJ databases">
        <title>Bacillus genomes from the desert of Cuatro Cienegas, Coahuila.</title>
        <authorList>
            <person name="Olmedo-Alvarez G."/>
        </authorList>
    </citation>
    <scope>NUCLEOTIDE SEQUENCE [LARGE SCALE GENOMIC DNA]</scope>
    <source>
        <strain evidence="7 8">CH40_1T</strain>
    </source>
</reference>
<dbReference type="EMBL" id="VTEH01000018">
    <property type="protein sequence ID" value="TYR73458.1"/>
    <property type="molecule type" value="Genomic_DNA"/>
</dbReference>
<dbReference type="GO" id="GO:0005525">
    <property type="term" value="F:GTP binding"/>
    <property type="evidence" value="ECO:0007669"/>
    <property type="project" value="UniProtKB-KW"/>
</dbReference>
<keyword evidence="5" id="KW-0472">Membrane</keyword>
<dbReference type="PANTHER" id="PTHR10465:SF0">
    <property type="entry name" value="SARCALUMENIN"/>
    <property type="match status" value="1"/>
</dbReference>
<protein>
    <submittedName>
        <fullName evidence="7">GTP-binding protein</fullName>
    </submittedName>
</protein>
<dbReference type="NCBIfam" id="TIGR00231">
    <property type="entry name" value="small_GTP"/>
    <property type="match status" value="1"/>
</dbReference>
<evidence type="ECO:0000313" key="7">
    <source>
        <dbReference type="EMBL" id="TYR73458.1"/>
    </source>
</evidence>
<organism evidence="7 8">
    <name type="scientific">Rossellomorea vietnamensis</name>
    <dbReference type="NCBI Taxonomy" id="218284"/>
    <lineage>
        <taxon>Bacteria</taxon>
        <taxon>Bacillati</taxon>
        <taxon>Bacillota</taxon>
        <taxon>Bacilli</taxon>
        <taxon>Bacillales</taxon>
        <taxon>Bacillaceae</taxon>
        <taxon>Rossellomorea</taxon>
    </lineage>
</organism>
<dbReference type="InterPro" id="IPR027417">
    <property type="entry name" value="P-loop_NTPase"/>
</dbReference>
<keyword evidence="2" id="KW-0547">Nucleotide-binding</keyword>
<dbReference type="InterPro" id="IPR027094">
    <property type="entry name" value="Mitofusin_fam"/>
</dbReference>
<dbReference type="InterPro" id="IPR045063">
    <property type="entry name" value="Dynamin_N"/>
</dbReference>
<evidence type="ECO:0000256" key="1">
    <source>
        <dbReference type="ARBA" id="ARBA00004370"/>
    </source>
</evidence>
<gene>
    <name evidence="7" type="ORF">FZC79_18630</name>
</gene>
<dbReference type="GO" id="GO:0008053">
    <property type="term" value="P:mitochondrial fusion"/>
    <property type="evidence" value="ECO:0007669"/>
    <property type="project" value="TreeGrafter"/>
</dbReference>
<evidence type="ECO:0000256" key="3">
    <source>
        <dbReference type="ARBA" id="ARBA00022801"/>
    </source>
</evidence>
<accession>A0A5D4K849</accession>
<evidence type="ECO:0000256" key="4">
    <source>
        <dbReference type="ARBA" id="ARBA00023134"/>
    </source>
</evidence>
<dbReference type="InterPro" id="IPR005225">
    <property type="entry name" value="Small_GTP-bd"/>
</dbReference>
<proteinExistence type="predicted"/>
<evidence type="ECO:0000256" key="5">
    <source>
        <dbReference type="ARBA" id="ARBA00023136"/>
    </source>
</evidence>
<dbReference type="RefSeq" id="WP_148948285.1">
    <property type="nucleotide sequence ID" value="NZ_VTEH01000018.1"/>
</dbReference>
<comment type="subcellular location">
    <subcellularLocation>
        <location evidence="1">Membrane</location>
    </subcellularLocation>
</comment>
<dbReference type="AlphaFoldDB" id="A0A5D4K849"/>
<dbReference type="GO" id="GO:0016020">
    <property type="term" value="C:membrane"/>
    <property type="evidence" value="ECO:0007669"/>
    <property type="project" value="UniProtKB-SubCell"/>
</dbReference>
<evidence type="ECO:0000256" key="2">
    <source>
        <dbReference type="ARBA" id="ARBA00022741"/>
    </source>
</evidence>
<keyword evidence="4" id="KW-0342">GTP-binding</keyword>
<dbReference type="Pfam" id="PF00350">
    <property type="entry name" value="Dynamin_N"/>
    <property type="match status" value="1"/>
</dbReference>
<dbReference type="PANTHER" id="PTHR10465">
    <property type="entry name" value="TRANSMEMBRANE GTPASE FZO1"/>
    <property type="match status" value="1"/>
</dbReference>
<dbReference type="Gene3D" id="3.40.50.300">
    <property type="entry name" value="P-loop containing nucleotide triphosphate hydrolases"/>
    <property type="match status" value="1"/>
</dbReference>
<evidence type="ECO:0000259" key="6">
    <source>
        <dbReference type="Pfam" id="PF00350"/>
    </source>
</evidence>
<feature type="domain" description="Dynamin N-terminal" evidence="6">
    <location>
        <begin position="58"/>
        <end position="214"/>
    </location>
</feature>
<keyword evidence="3" id="KW-0378">Hydrolase</keyword>
<name>A0A5D4K849_9BACI</name>
<sequence>MSTIQTIINAKDSMLESPLQQMLRGGVPAPVPIDEDILIAEKEKMSKLVENMDSSLKVVIMGEVKAGKSTLLNALAGSNVSPSDIAEATGTVIEIKYNPIPYGKILLNDRTVKDIPEKIFAELARNNNNQDFFKNCLGVEFGFPVSGLKEFTLVDTPGLETITDDNSNRTKEYIAKTDVVIWVFNGHHLGQADVEEALIEVNRLGKPIVAVINRIDEIDEDPEVLIEYLEEEMGLFVEEIIAISAAGANRAVQLKDKDLLGESGLSNLIGYLDQNIAGKSQEVKKGVLFNSAQALMNRDLLIHEEYLKTLGFIEEQIEQIQLKVNTYSGRIHDHILYEFERWYDTEFLKEEKENLKNKIRKSNIIQLKKGMQEVEQRISSIFSQQSFSKMINEKVTDLDNLYISEWKEAVEKVKSSVLFEINEYKNNAEKRLEMKLSNEVKLNEGESDLMTGASKGAWLGGATGAASAFYAAALGPAASTVTIGMAATAFLPPMLLIGATFGAVSSFLKFKSDKSLAEKNIDDIFKNVKEEQKKEIFKAINEKYSTQDEQIKENIQSVIVGSFANGIDSEGIASLKIKIDKYMYEIKKYIEDLRLVEV</sequence>